<evidence type="ECO:0000313" key="4">
    <source>
        <dbReference type="Proteomes" id="UP000586119"/>
    </source>
</evidence>
<sequence>MDLSPLAKGIASSSEKAGNTLEAKNTKIEESGLPPEVQELLKRIAEYREKLKEKQQELQDVMQDQSLGDEQRQAKLNALQEAINSLNSALQEAMSQLNKIVDQMDLDDGAVIEMMSLAMS</sequence>
<name>A0A7Z0RTY2_9GAMM</name>
<evidence type="ECO:0000256" key="2">
    <source>
        <dbReference type="SAM" id="MobiDB-lite"/>
    </source>
</evidence>
<evidence type="ECO:0000313" key="3">
    <source>
        <dbReference type="EMBL" id="NYS59992.1"/>
    </source>
</evidence>
<proteinExistence type="predicted"/>
<dbReference type="EMBL" id="JACCDF010000002">
    <property type="protein sequence ID" value="NYS59992.1"/>
    <property type="molecule type" value="Genomic_DNA"/>
</dbReference>
<gene>
    <name evidence="3" type="ORF">HZS81_04355</name>
</gene>
<keyword evidence="4" id="KW-1185">Reference proteome</keyword>
<protein>
    <submittedName>
        <fullName evidence="3">Uncharacterized protein</fullName>
    </submittedName>
</protein>
<evidence type="ECO:0000256" key="1">
    <source>
        <dbReference type="SAM" id="Coils"/>
    </source>
</evidence>
<keyword evidence="1" id="KW-0175">Coiled coil</keyword>
<comment type="caution">
    <text evidence="3">The sequence shown here is derived from an EMBL/GenBank/DDBJ whole genome shotgun (WGS) entry which is preliminary data.</text>
</comment>
<feature type="region of interest" description="Disordered" evidence="2">
    <location>
        <begin position="1"/>
        <end position="32"/>
    </location>
</feature>
<dbReference type="Proteomes" id="UP000586119">
    <property type="component" value="Unassembled WGS sequence"/>
</dbReference>
<feature type="coiled-coil region" evidence="1">
    <location>
        <begin position="37"/>
        <end position="103"/>
    </location>
</feature>
<organism evidence="3 4">
    <name type="scientific">Vreelandella salicampi</name>
    <dbReference type="NCBI Taxonomy" id="1449798"/>
    <lineage>
        <taxon>Bacteria</taxon>
        <taxon>Pseudomonadati</taxon>
        <taxon>Pseudomonadota</taxon>
        <taxon>Gammaproteobacteria</taxon>
        <taxon>Oceanospirillales</taxon>
        <taxon>Halomonadaceae</taxon>
        <taxon>Vreelandella</taxon>
    </lineage>
</organism>
<accession>A0A7Z0RTY2</accession>
<dbReference type="AlphaFoldDB" id="A0A7Z0RTY2"/>
<reference evidence="3 4" key="1">
    <citation type="journal article" date="2015" name="Int. J. Syst. Evol. Microbiol.">
        <title>Halomonas salicampi sp. nov., a halotolerant and alkalitolerant bacterium isolated from a saltern soil.</title>
        <authorList>
            <person name="Lee J.C."/>
            <person name="Kim Y.S."/>
            <person name="Yun B.S."/>
            <person name="Whang K.S."/>
        </authorList>
    </citation>
    <scope>NUCLEOTIDE SEQUENCE [LARGE SCALE GENOMIC DNA]</scope>
    <source>
        <strain evidence="3 4">BH103</strain>
    </source>
</reference>